<evidence type="ECO:0000313" key="2">
    <source>
        <dbReference type="EMBL" id="KAH0748593.1"/>
    </source>
</evidence>
<evidence type="ECO:0000256" key="1">
    <source>
        <dbReference type="SAM" id="MobiDB-lite"/>
    </source>
</evidence>
<keyword evidence="3" id="KW-1185">Reference proteome</keyword>
<name>A0ABQ7UG78_SOLTU</name>
<feature type="region of interest" description="Disordered" evidence="1">
    <location>
        <begin position="1"/>
        <end position="21"/>
    </location>
</feature>
<dbReference type="EMBL" id="JAIVGD010000019">
    <property type="protein sequence ID" value="KAH0748593.1"/>
    <property type="molecule type" value="Genomic_DNA"/>
</dbReference>
<proteinExistence type="predicted"/>
<sequence>MPRPAPTPLEDNPLPYSSASLESMLGEGGKVTAVEQKLSTPPGSAHGEGKKVTVVNQKPSAPPGSMLGQGKKLNVVDQRPSKVYSLEPSEMMKKKAPLPPKSVHSLKLDSSSYKMPETEKKMKICFGKAFSS</sequence>
<dbReference type="Proteomes" id="UP000826656">
    <property type="component" value="Unassembled WGS sequence"/>
</dbReference>
<reference evidence="2 3" key="1">
    <citation type="journal article" date="2021" name="bioRxiv">
        <title>Chromosome-scale and haplotype-resolved genome assembly of a tetraploid potato cultivar.</title>
        <authorList>
            <person name="Sun H."/>
            <person name="Jiao W.-B."/>
            <person name="Krause K."/>
            <person name="Campoy J.A."/>
            <person name="Goel M."/>
            <person name="Folz-Donahue K."/>
            <person name="Kukat C."/>
            <person name="Huettel B."/>
            <person name="Schneeberger K."/>
        </authorList>
    </citation>
    <scope>NUCLEOTIDE SEQUENCE [LARGE SCALE GENOMIC DNA]</scope>
    <source>
        <strain evidence="2">SolTubOtavaFocal</strain>
        <tissue evidence="2">Leaves</tissue>
    </source>
</reference>
<protein>
    <submittedName>
        <fullName evidence="2">Uncharacterized protein</fullName>
    </submittedName>
</protein>
<organism evidence="2 3">
    <name type="scientific">Solanum tuberosum</name>
    <name type="common">Potato</name>
    <dbReference type="NCBI Taxonomy" id="4113"/>
    <lineage>
        <taxon>Eukaryota</taxon>
        <taxon>Viridiplantae</taxon>
        <taxon>Streptophyta</taxon>
        <taxon>Embryophyta</taxon>
        <taxon>Tracheophyta</taxon>
        <taxon>Spermatophyta</taxon>
        <taxon>Magnoliopsida</taxon>
        <taxon>eudicotyledons</taxon>
        <taxon>Gunneridae</taxon>
        <taxon>Pentapetalae</taxon>
        <taxon>asterids</taxon>
        <taxon>lamiids</taxon>
        <taxon>Solanales</taxon>
        <taxon>Solanaceae</taxon>
        <taxon>Solanoideae</taxon>
        <taxon>Solaneae</taxon>
        <taxon>Solanum</taxon>
    </lineage>
</organism>
<feature type="region of interest" description="Disordered" evidence="1">
    <location>
        <begin position="87"/>
        <end position="106"/>
    </location>
</feature>
<gene>
    <name evidence="2" type="ORF">KY290_027825</name>
</gene>
<accession>A0ABQ7UG78</accession>
<evidence type="ECO:0000313" key="3">
    <source>
        <dbReference type="Proteomes" id="UP000826656"/>
    </source>
</evidence>
<comment type="caution">
    <text evidence="2">The sequence shown here is derived from an EMBL/GenBank/DDBJ whole genome shotgun (WGS) entry which is preliminary data.</text>
</comment>